<dbReference type="Proteomes" id="UP000054396">
    <property type="component" value="Unassembled WGS sequence"/>
</dbReference>
<dbReference type="PANTHER" id="PTHR43849">
    <property type="entry name" value="BLL3936 PROTEIN"/>
    <property type="match status" value="1"/>
</dbReference>
<evidence type="ECO:0000256" key="1">
    <source>
        <dbReference type="RuleBase" id="RU369079"/>
    </source>
</evidence>
<dbReference type="AlphaFoldDB" id="A0A0W7WHU9"/>
<comment type="caution">
    <text evidence="4">The sequence shown here is derived from an EMBL/GenBank/DDBJ whole genome shotgun (WGS) entry which is preliminary data.</text>
</comment>
<accession>A0A0W7WHU9</accession>
<keyword evidence="1" id="KW-0813">Transport</keyword>
<keyword evidence="1" id="KW-1003">Cell membrane</keyword>
<feature type="transmembrane region" description="Helical" evidence="2">
    <location>
        <begin position="67"/>
        <end position="88"/>
    </location>
</feature>
<keyword evidence="2" id="KW-1133">Transmembrane helix</keyword>
<keyword evidence="2" id="KW-0812">Transmembrane</keyword>
<protein>
    <submittedName>
        <fullName evidence="4">C4-dicarboxylate ABC transporter permease</fullName>
    </submittedName>
</protein>
<evidence type="ECO:0000313" key="4">
    <source>
        <dbReference type="EMBL" id="KUF10056.1"/>
    </source>
</evidence>
<gene>
    <name evidence="4" type="ORF">AVJ23_15055</name>
</gene>
<proteinExistence type="predicted"/>
<feature type="transmembrane region" description="Helical" evidence="2">
    <location>
        <begin position="291"/>
        <end position="317"/>
    </location>
</feature>
<feature type="transmembrane region" description="Helical" evidence="2">
    <location>
        <begin position="557"/>
        <end position="576"/>
    </location>
</feature>
<feature type="transmembrane region" description="Helical" evidence="2">
    <location>
        <begin position="487"/>
        <end position="516"/>
    </location>
</feature>
<feature type="transmembrane region" description="Helical" evidence="2">
    <location>
        <begin position="12"/>
        <end position="31"/>
    </location>
</feature>
<dbReference type="PANTHER" id="PTHR43849:SF2">
    <property type="entry name" value="BLL3936 PROTEIN"/>
    <property type="match status" value="1"/>
</dbReference>
<keyword evidence="5" id="KW-1185">Reference proteome</keyword>
<organism evidence="4 5">
    <name type="scientific">Pseudoponticoccus marisrubri</name>
    <dbReference type="NCBI Taxonomy" id="1685382"/>
    <lineage>
        <taxon>Bacteria</taxon>
        <taxon>Pseudomonadati</taxon>
        <taxon>Pseudomonadota</taxon>
        <taxon>Alphaproteobacteria</taxon>
        <taxon>Rhodobacterales</taxon>
        <taxon>Roseobacteraceae</taxon>
        <taxon>Pseudoponticoccus</taxon>
    </lineage>
</organism>
<feature type="domain" description="TRAP C4-dicarboxylate transport system permease DctM subunit" evidence="3">
    <location>
        <begin position="112"/>
        <end position="546"/>
    </location>
</feature>
<dbReference type="InterPro" id="IPR011853">
    <property type="entry name" value="TRAP_DctM-Dct_fused"/>
</dbReference>
<dbReference type="OrthoDB" id="9759894at2"/>
<name>A0A0W7WHU9_9RHOB</name>
<feature type="transmembrane region" description="Helical" evidence="2">
    <location>
        <begin position="43"/>
        <end position="60"/>
    </location>
</feature>
<feature type="transmembrane region" description="Helical" evidence="2">
    <location>
        <begin position="169"/>
        <end position="192"/>
    </location>
</feature>
<dbReference type="GO" id="GO:0005886">
    <property type="term" value="C:plasma membrane"/>
    <property type="evidence" value="ECO:0007669"/>
    <property type="project" value="UniProtKB-SubCell"/>
</dbReference>
<keyword evidence="1" id="KW-0997">Cell inner membrane</keyword>
<feature type="transmembrane region" description="Helical" evidence="2">
    <location>
        <begin position="125"/>
        <end position="148"/>
    </location>
</feature>
<evidence type="ECO:0000256" key="2">
    <source>
        <dbReference type="SAM" id="Phobius"/>
    </source>
</evidence>
<dbReference type="RefSeq" id="WP_058863032.1">
    <property type="nucleotide sequence ID" value="NZ_LPXO01000009.1"/>
</dbReference>
<keyword evidence="2" id="KW-0472">Membrane</keyword>
<comment type="subcellular location">
    <subcellularLocation>
        <location evidence="1">Cell inner membrane</location>
        <topology evidence="1">Multi-pass membrane protein</topology>
    </subcellularLocation>
</comment>
<feature type="transmembrane region" description="Helical" evidence="2">
    <location>
        <begin position="588"/>
        <end position="618"/>
    </location>
</feature>
<feature type="transmembrane region" description="Helical" evidence="2">
    <location>
        <begin position="444"/>
        <end position="475"/>
    </location>
</feature>
<feature type="transmembrane region" description="Helical" evidence="2">
    <location>
        <begin position="405"/>
        <end position="438"/>
    </location>
</feature>
<reference evidence="4 5" key="1">
    <citation type="submission" date="2015-12" db="EMBL/GenBank/DDBJ databases">
        <authorList>
            <person name="Shamseldin A."/>
            <person name="Moawad H."/>
            <person name="Abd El-Rahim W.M."/>
            <person name="Sadowsky M.J."/>
        </authorList>
    </citation>
    <scope>NUCLEOTIDE SEQUENCE [LARGE SCALE GENOMIC DNA]</scope>
    <source>
        <strain evidence="4 5">SJ5A-1</strain>
    </source>
</reference>
<dbReference type="EMBL" id="LPXO01000009">
    <property type="protein sequence ID" value="KUF10056.1"/>
    <property type="molecule type" value="Genomic_DNA"/>
</dbReference>
<comment type="function">
    <text evidence="1">Part of the tripartite ATP-independent periplasmic (TRAP) transport system.</text>
</comment>
<dbReference type="Pfam" id="PF06808">
    <property type="entry name" value="DctM"/>
    <property type="match status" value="1"/>
</dbReference>
<evidence type="ECO:0000259" key="3">
    <source>
        <dbReference type="Pfam" id="PF06808"/>
    </source>
</evidence>
<dbReference type="InterPro" id="IPR010656">
    <property type="entry name" value="DctM"/>
</dbReference>
<sequence length="634" mass="66142">MTDLPFLTKIRHAAIAALAVLLGAFVFYTSFNGPFESLVQRSLFVMTIATLAVLMHPLFAGSRWRPLGMAIDAGMVAMVTVSGTYIIGNYETIMNDLPWATPRDSVMAFGTLLCVLELARRTSNWVFPLIVLAAVAYAYFGYLIPGQFGHRGFDMGYLTEIIFLSDRGLWGMLVNVASTTLAAFVLFGAILLHTGAGETFFDLSARLGGSRPGGAAKIATFASGFFGAINGSTVANVATTGNFTIPLMKRLNYPPAYAGAVEAIASTGGQLAPPIMGTAAFVMAELVGVNYWAIALAGVVPALLFYLGIYSTVHVIARRQSFRPVGADDLPDWRGAMSFTRLAPIAAGLGGLAFGVINGNSVELTACYGMIAMLVAVLVARIAGGEDPRAVLGIILRALEAGGKGVVIVGILLVGAQVFVAMINLTGFGVAVTSAVLAIGQGQIWLIAGLMAIVCLIAGMGLPTSAAYVMVAAVFAPALIQQGIDPLVVHMFVLYYAALSVITPPVCLGVFVASTIAQAPWMKVAVETLRLGATAYALPMLFLAYPGMLGGGGAEGIARAVISGTVFALGVAHLLGGARLPWGSLSRILWAVPVVLALMPPWWATLGGAVLVAGLILLSRQATDAHDRETLQPA</sequence>
<feature type="transmembrane region" description="Helical" evidence="2">
    <location>
        <begin position="363"/>
        <end position="384"/>
    </location>
</feature>
<dbReference type="NCBIfam" id="TIGR02123">
    <property type="entry name" value="TRAP_fused"/>
    <property type="match status" value="1"/>
</dbReference>
<dbReference type="GO" id="GO:0022857">
    <property type="term" value="F:transmembrane transporter activity"/>
    <property type="evidence" value="ECO:0007669"/>
    <property type="project" value="UniProtKB-UniRule"/>
</dbReference>
<feature type="transmembrane region" description="Helical" evidence="2">
    <location>
        <begin position="338"/>
        <end position="357"/>
    </location>
</feature>
<dbReference type="STRING" id="1685382.AVJ23_15055"/>
<evidence type="ECO:0000313" key="5">
    <source>
        <dbReference type="Proteomes" id="UP000054396"/>
    </source>
</evidence>
<feature type="transmembrane region" description="Helical" evidence="2">
    <location>
        <begin position="528"/>
        <end position="545"/>
    </location>
</feature>